<sequence length="50" mass="5123">MLISLSAPAASPTTAGADGYFPCSPVYPTHAVSLDMLELVSTLFVLAAPK</sequence>
<gene>
    <name evidence="1" type="ORF">BS47DRAFT_1296487</name>
</gene>
<dbReference type="EMBL" id="MU128975">
    <property type="protein sequence ID" value="KAF9513282.1"/>
    <property type="molecule type" value="Genomic_DNA"/>
</dbReference>
<evidence type="ECO:0000313" key="1">
    <source>
        <dbReference type="EMBL" id="KAF9513282.1"/>
    </source>
</evidence>
<dbReference type="Proteomes" id="UP000886523">
    <property type="component" value="Unassembled WGS sequence"/>
</dbReference>
<name>A0A9P6AWL7_9AGAM</name>
<proteinExistence type="predicted"/>
<accession>A0A9P6AWL7</accession>
<reference evidence="1" key="1">
    <citation type="journal article" date="2020" name="Nat. Commun.">
        <title>Large-scale genome sequencing of mycorrhizal fungi provides insights into the early evolution of symbiotic traits.</title>
        <authorList>
            <person name="Miyauchi S."/>
            <person name="Kiss E."/>
            <person name="Kuo A."/>
            <person name="Drula E."/>
            <person name="Kohler A."/>
            <person name="Sanchez-Garcia M."/>
            <person name="Morin E."/>
            <person name="Andreopoulos B."/>
            <person name="Barry K.W."/>
            <person name="Bonito G."/>
            <person name="Buee M."/>
            <person name="Carver A."/>
            <person name="Chen C."/>
            <person name="Cichocki N."/>
            <person name="Clum A."/>
            <person name="Culley D."/>
            <person name="Crous P.W."/>
            <person name="Fauchery L."/>
            <person name="Girlanda M."/>
            <person name="Hayes R.D."/>
            <person name="Keri Z."/>
            <person name="LaButti K."/>
            <person name="Lipzen A."/>
            <person name="Lombard V."/>
            <person name="Magnuson J."/>
            <person name="Maillard F."/>
            <person name="Murat C."/>
            <person name="Nolan M."/>
            <person name="Ohm R.A."/>
            <person name="Pangilinan J."/>
            <person name="Pereira M.F."/>
            <person name="Perotto S."/>
            <person name="Peter M."/>
            <person name="Pfister S."/>
            <person name="Riley R."/>
            <person name="Sitrit Y."/>
            <person name="Stielow J.B."/>
            <person name="Szollosi G."/>
            <person name="Zifcakova L."/>
            <person name="Stursova M."/>
            <person name="Spatafora J.W."/>
            <person name="Tedersoo L."/>
            <person name="Vaario L.M."/>
            <person name="Yamada A."/>
            <person name="Yan M."/>
            <person name="Wang P."/>
            <person name="Xu J."/>
            <person name="Bruns T."/>
            <person name="Baldrian P."/>
            <person name="Vilgalys R."/>
            <person name="Dunand C."/>
            <person name="Henrissat B."/>
            <person name="Grigoriev I.V."/>
            <person name="Hibbett D."/>
            <person name="Nagy L.G."/>
            <person name="Martin F.M."/>
        </authorList>
    </citation>
    <scope>NUCLEOTIDE SEQUENCE</scope>
    <source>
        <strain evidence="1">UP504</strain>
    </source>
</reference>
<protein>
    <submittedName>
        <fullName evidence="1">Uncharacterized protein</fullName>
    </submittedName>
</protein>
<dbReference type="AlphaFoldDB" id="A0A9P6AWL7"/>
<organism evidence="1 2">
    <name type="scientific">Hydnum rufescens UP504</name>
    <dbReference type="NCBI Taxonomy" id="1448309"/>
    <lineage>
        <taxon>Eukaryota</taxon>
        <taxon>Fungi</taxon>
        <taxon>Dikarya</taxon>
        <taxon>Basidiomycota</taxon>
        <taxon>Agaricomycotina</taxon>
        <taxon>Agaricomycetes</taxon>
        <taxon>Cantharellales</taxon>
        <taxon>Hydnaceae</taxon>
        <taxon>Hydnum</taxon>
    </lineage>
</organism>
<keyword evidence="2" id="KW-1185">Reference proteome</keyword>
<evidence type="ECO:0000313" key="2">
    <source>
        <dbReference type="Proteomes" id="UP000886523"/>
    </source>
</evidence>
<comment type="caution">
    <text evidence="1">The sequence shown here is derived from an EMBL/GenBank/DDBJ whole genome shotgun (WGS) entry which is preliminary data.</text>
</comment>